<dbReference type="WBParaSite" id="HDID_0000673001-mRNA-1">
    <property type="protein sequence ID" value="HDID_0000673001-mRNA-1"/>
    <property type="gene ID" value="HDID_0000673001"/>
</dbReference>
<proteinExistence type="predicted"/>
<evidence type="ECO:0000313" key="2">
    <source>
        <dbReference type="Proteomes" id="UP000274504"/>
    </source>
</evidence>
<protein>
    <submittedName>
        <fullName evidence="3">SCP domain-containing protein</fullName>
    </submittedName>
</protein>
<accession>A0A0R3SP65</accession>
<reference evidence="3" key="1">
    <citation type="submission" date="2017-02" db="UniProtKB">
        <authorList>
            <consortium name="WormBaseParasite"/>
        </authorList>
    </citation>
    <scope>IDENTIFICATION</scope>
</reference>
<evidence type="ECO:0000313" key="1">
    <source>
        <dbReference type="EMBL" id="VDL59046.1"/>
    </source>
</evidence>
<reference evidence="1 2" key="2">
    <citation type="submission" date="2018-11" db="EMBL/GenBank/DDBJ databases">
        <authorList>
            <consortium name="Pathogen Informatics"/>
        </authorList>
    </citation>
    <scope>NUCLEOTIDE SEQUENCE [LARGE SCALE GENOMIC DNA]</scope>
</reference>
<dbReference type="EMBL" id="UYSG01007114">
    <property type="protein sequence ID" value="VDL59046.1"/>
    <property type="molecule type" value="Genomic_DNA"/>
</dbReference>
<name>A0A0R3SP65_HYMDI</name>
<gene>
    <name evidence="1" type="ORF">HDID_LOCUS6728</name>
</gene>
<organism evidence="3">
    <name type="scientific">Hymenolepis diminuta</name>
    <name type="common">Rat tapeworm</name>
    <dbReference type="NCBI Taxonomy" id="6216"/>
    <lineage>
        <taxon>Eukaryota</taxon>
        <taxon>Metazoa</taxon>
        <taxon>Spiralia</taxon>
        <taxon>Lophotrochozoa</taxon>
        <taxon>Platyhelminthes</taxon>
        <taxon>Cestoda</taxon>
        <taxon>Eucestoda</taxon>
        <taxon>Cyclophyllidea</taxon>
        <taxon>Hymenolepididae</taxon>
        <taxon>Hymenolepis</taxon>
    </lineage>
</organism>
<dbReference type="Proteomes" id="UP000274504">
    <property type="component" value="Unassembled WGS sequence"/>
</dbReference>
<evidence type="ECO:0000313" key="3">
    <source>
        <dbReference type="WBParaSite" id="HDID_0000673001-mRNA-1"/>
    </source>
</evidence>
<sequence>MSNAVQLYMSMRCEAAFLEKTMVKGCYVTDGNINLMGPD</sequence>
<dbReference type="AlphaFoldDB" id="A0A0R3SP65"/>